<dbReference type="EMBL" id="BLAM01000150">
    <property type="protein sequence ID" value="GET06510.1"/>
    <property type="molecule type" value="Genomic_DNA"/>
</dbReference>
<sequence length="273" mass="32409">MSEEITLKESQQLVFEILKFYKQICDENNLTYYIAYGTLIGAVRHHGFIPWDDDIDVLMPRKDYNKLVEIMGNIDGRYKLVSYENNNKFTAPLPKIIDTKTELVQKYDFYERVPLGVYIDIFILDNAGNDFQEASSFYQNVYSIYRKWLKSDLKLFLNNKSKFRSILGFVKRLPYKIHGISYYLRRYTEYSSSYIDVNTKYIAATNAGTPEAERNVFLFSDFGEGIDILFEDVYFRAPNNYQKLLEVEYGDYMKLPPKEKQVSHHMYELHWKN</sequence>
<accession>A0A6F9XMX2</accession>
<organism evidence="2">
    <name type="scientific">Ligilactobacillus agilis</name>
    <dbReference type="NCBI Taxonomy" id="1601"/>
    <lineage>
        <taxon>Bacteria</taxon>
        <taxon>Bacillati</taxon>
        <taxon>Bacillota</taxon>
        <taxon>Bacilli</taxon>
        <taxon>Lactobacillales</taxon>
        <taxon>Lactobacillaceae</taxon>
        <taxon>Ligilactobacillus</taxon>
    </lineage>
</organism>
<comment type="caution">
    <text evidence="2">The sequence shown here is derived from an EMBL/GenBank/DDBJ whole genome shotgun (WGS) entry which is preliminary data.</text>
</comment>
<proteinExistence type="predicted"/>
<name>A0A6F9XMX2_9LACO</name>
<dbReference type="PANTHER" id="PTHR43404:SF2">
    <property type="entry name" value="LIPOPOLYSACCHARIDE CHOLINEPHOSPHOTRANSFERASE LICD"/>
    <property type="match status" value="1"/>
</dbReference>
<evidence type="ECO:0000313" key="2">
    <source>
        <dbReference type="EMBL" id="GET06510.1"/>
    </source>
</evidence>
<gene>
    <name evidence="2" type="primary">licD_2</name>
    <name evidence="2" type="ORF">SY212_15400</name>
</gene>
<dbReference type="GO" id="GO:0009100">
    <property type="term" value="P:glycoprotein metabolic process"/>
    <property type="evidence" value="ECO:0007669"/>
    <property type="project" value="UniProtKB-ARBA"/>
</dbReference>
<dbReference type="GO" id="GO:0016740">
    <property type="term" value="F:transferase activity"/>
    <property type="evidence" value="ECO:0007669"/>
    <property type="project" value="UniProtKB-KW"/>
</dbReference>
<feature type="domain" description="LicD/FKTN/FKRP nucleotidyltransferase" evidence="1">
    <location>
        <begin position="25"/>
        <end position="250"/>
    </location>
</feature>
<dbReference type="PANTHER" id="PTHR43404">
    <property type="entry name" value="LIPOPOLYSACCHARIDE CHOLINEPHOSPHOTRANSFERASE LICD"/>
    <property type="match status" value="1"/>
</dbReference>
<dbReference type="Proteomes" id="UP000494265">
    <property type="component" value="Unassembled WGS sequence"/>
</dbReference>
<dbReference type="Pfam" id="PF04991">
    <property type="entry name" value="LicD"/>
    <property type="match status" value="1"/>
</dbReference>
<dbReference type="InterPro" id="IPR052942">
    <property type="entry name" value="LPS_cholinephosphotransferase"/>
</dbReference>
<reference evidence="2" key="1">
    <citation type="submission" date="2019-10" db="EMBL/GenBank/DDBJ databases">
        <title>Lactobacillus agilis SY212 Whole Genome Sequencing Project.</title>
        <authorList>
            <person name="Suzuki S."/>
            <person name="Endo A."/>
            <person name="Maeno S."/>
            <person name="Shiwa Y."/>
            <person name="Matsutani M."/>
            <person name="Kajikawa A."/>
        </authorList>
    </citation>
    <scope>NUCLEOTIDE SEQUENCE</scope>
    <source>
        <strain evidence="2">SY212</strain>
    </source>
</reference>
<evidence type="ECO:0000259" key="1">
    <source>
        <dbReference type="Pfam" id="PF04991"/>
    </source>
</evidence>
<dbReference type="AlphaFoldDB" id="A0A6F9XMX2"/>
<protein>
    <submittedName>
        <fullName evidence="2">Lipopolysaccharide cholinephosphotransferase</fullName>
    </submittedName>
</protein>
<keyword evidence="2" id="KW-0808">Transferase</keyword>
<dbReference type="InterPro" id="IPR007074">
    <property type="entry name" value="LicD/FKTN/FKRP_NTP_transf"/>
</dbReference>
<dbReference type="RefSeq" id="WP_172584910.1">
    <property type="nucleotide sequence ID" value="NZ_BLAM01000150.1"/>
</dbReference>